<evidence type="ECO:0000313" key="3">
    <source>
        <dbReference type="Proteomes" id="UP001232725"/>
    </source>
</evidence>
<keyword evidence="3" id="KW-1185">Reference proteome</keyword>
<dbReference type="CDD" id="cd00093">
    <property type="entry name" value="HTH_XRE"/>
    <property type="match status" value="1"/>
</dbReference>
<gene>
    <name evidence="2" type="ORF">Q9R02_12395</name>
</gene>
<sequence length="79" mass="8220">MSSASIDTVGRVGTIVRDARKQRGLTQAQLAEHAHVSRVFVIELESGHPRAELGKALAVLDVLGANPFADLSGAEAEGA</sequence>
<dbReference type="PROSITE" id="PS50943">
    <property type="entry name" value="HTH_CROC1"/>
    <property type="match status" value="1"/>
</dbReference>
<protein>
    <submittedName>
        <fullName evidence="2">Helix-turn-helix domain-containing protein</fullName>
    </submittedName>
</protein>
<dbReference type="Pfam" id="PF01381">
    <property type="entry name" value="HTH_3"/>
    <property type="match status" value="1"/>
</dbReference>
<dbReference type="InterPro" id="IPR001387">
    <property type="entry name" value="Cro/C1-type_HTH"/>
</dbReference>
<dbReference type="Proteomes" id="UP001232725">
    <property type="component" value="Unassembled WGS sequence"/>
</dbReference>
<evidence type="ECO:0000259" key="1">
    <source>
        <dbReference type="PROSITE" id="PS50943"/>
    </source>
</evidence>
<name>A0ABT9IQU3_9MICC</name>
<feature type="domain" description="HTH cro/C1-type" evidence="1">
    <location>
        <begin position="16"/>
        <end position="71"/>
    </location>
</feature>
<dbReference type="SMART" id="SM00530">
    <property type="entry name" value="HTH_XRE"/>
    <property type="match status" value="1"/>
</dbReference>
<accession>A0ABT9IQU3</accession>
<organism evidence="2 3">
    <name type="scientific">Arthrobacter horti</name>
    <dbReference type="NCBI Taxonomy" id="3068273"/>
    <lineage>
        <taxon>Bacteria</taxon>
        <taxon>Bacillati</taxon>
        <taxon>Actinomycetota</taxon>
        <taxon>Actinomycetes</taxon>
        <taxon>Micrococcales</taxon>
        <taxon>Micrococcaceae</taxon>
        <taxon>Arthrobacter</taxon>
    </lineage>
</organism>
<dbReference type="SUPFAM" id="SSF47413">
    <property type="entry name" value="lambda repressor-like DNA-binding domains"/>
    <property type="match status" value="1"/>
</dbReference>
<reference evidence="2 3" key="1">
    <citation type="submission" date="2023-08" db="EMBL/GenBank/DDBJ databases">
        <title>Arthrobacter horti sp. nov., isolated from forest soil.</title>
        <authorList>
            <person name="Park M."/>
        </authorList>
    </citation>
    <scope>NUCLEOTIDE SEQUENCE [LARGE SCALE GENOMIC DNA]</scope>
    <source>
        <strain evidence="2 3">YJM1</strain>
    </source>
</reference>
<dbReference type="InterPro" id="IPR010982">
    <property type="entry name" value="Lambda_DNA-bd_dom_sf"/>
</dbReference>
<comment type="caution">
    <text evidence="2">The sequence shown here is derived from an EMBL/GenBank/DDBJ whole genome shotgun (WGS) entry which is preliminary data.</text>
</comment>
<dbReference type="EMBL" id="JAVALS010000009">
    <property type="protein sequence ID" value="MDP5227957.1"/>
    <property type="molecule type" value="Genomic_DNA"/>
</dbReference>
<proteinExistence type="predicted"/>
<dbReference type="Gene3D" id="1.10.260.40">
    <property type="entry name" value="lambda repressor-like DNA-binding domains"/>
    <property type="match status" value="1"/>
</dbReference>
<dbReference type="RefSeq" id="WP_305997010.1">
    <property type="nucleotide sequence ID" value="NZ_JAVALS010000009.1"/>
</dbReference>
<evidence type="ECO:0000313" key="2">
    <source>
        <dbReference type="EMBL" id="MDP5227957.1"/>
    </source>
</evidence>